<reference evidence="1" key="1">
    <citation type="submission" date="2022-02" db="EMBL/GenBank/DDBJ databases">
        <authorList>
            <person name="Leng L."/>
        </authorList>
    </citation>
    <scope>NUCLEOTIDE SEQUENCE</scope>
    <source>
        <strain evidence="1">JI</strain>
    </source>
</reference>
<organism evidence="1 2">
    <name type="scientific">Pelotomaculum isophthalicicum JI</name>
    <dbReference type="NCBI Taxonomy" id="947010"/>
    <lineage>
        <taxon>Bacteria</taxon>
        <taxon>Bacillati</taxon>
        <taxon>Bacillota</taxon>
        <taxon>Clostridia</taxon>
        <taxon>Eubacteriales</taxon>
        <taxon>Desulfotomaculaceae</taxon>
        <taxon>Pelotomaculum</taxon>
    </lineage>
</organism>
<accession>A0A9X4H0N9</accession>
<name>A0A9X4H0N9_9FIRM</name>
<dbReference type="Proteomes" id="UP001154312">
    <property type="component" value="Unassembled WGS sequence"/>
</dbReference>
<dbReference type="EMBL" id="JAKOAV010000004">
    <property type="protein sequence ID" value="MDF9407365.1"/>
    <property type="molecule type" value="Genomic_DNA"/>
</dbReference>
<gene>
    <name evidence="1" type="ORF">L7E55_03160</name>
</gene>
<evidence type="ECO:0000313" key="2">
    <source>
        <dbReference type="Proteomes" id="UP001154312"/>
    </source>
</evidence>
<comment type="caution">
    <text evidence="1">The sequence shown here is derived from an EMBL/GenBank/DDBJ whole genome shotgun (WGS) entry which is preliminary data.</text>
</comment>
<sequence length="154" mass="17058">MKKILYFSSSKFPIAGLAGAIHSGMLPEGKESAVSVLWNLPFMNSNQNSEGVIISLGEDKQGNKIFALSVKGDRELINRLIESIISIFKRAPDELYLVNIKFKENSFVRTGWRLCHSALLAPLGRAIIIACFKKIYVSLSQLVSDQKEVTGKLT</sequence>
<keyword evidence="2" id="KW-1185">Reference proteome</keyword>
<dbReference type="InterPro" id="IPR021525">
    <property type="entry name" value="DUF3189"/>
</dbReference>
<evidence type="ECO:0000313" key="1">
    <source>
        <dbReference type="EMBL" id="MDF9407365.1"/>
    </source>
</evidence>
<protein>
    <submittedName>
        <fullName evidence="1">DUF3189 family protein</fullName>
    </submittedName>
</protein>
<dbReference type="AlphaFoldDB" id="A0A9X4H0N9"/>
<dbReference type="Pfam" id="PF11385">
    <property type="entry name" value="DUF3189"/>
    <property type="match status" value="1"/>
</dbReference>
<dbReference type="RefSeq" id="WP_277442594.1">
    <property type="nucleotide sequence ID" value="NZ_JAKOAV010000004.1"/>
</dbReference>
<proteinExistence type="predicted"/>